<accession>A0A974S9E2</accession>
<protein>
    <submittedName>
        <fullName evidence="1">DUF2946 domain-containing protein</fullName>
    </submittedName>
</protein>
<organism evidence="1">
    <name type="scientific">Phenylobacterium glaciei</name>
    <dbReference type="NCBI Taxonomy" id="2803784"/>
    <lineage>
        <taxon>Bacteria</taxon>
        <taxon>Pseudomonadati</taxon>
        <taxon>Pseudomonadota</taxon>
        <taxon>Alphaproteobacteria</taxon>
        <taxon>Caulobacterales</taxon>
        <taxon>Caulobacteraceae</taxon>
        <taxon>Phenylobacterium</taxon>
    </lineage>
</organism>
<sequence length="135" mass="13937">MTAAMEIGAHRGRSRARTPLAVLFAVAALLIQALLPAASLAAESVGAVRIELCTPQGATTVVLDHNGQAQKGFAGLPCHDCLGATLAMTTTPELSVVPIAYADERIVQTPTVEVVLRGARAPPRPFGQGPPAHNL</sequence>
<evidence type="ECO:0000313" key="1">
    <source>
        <dbReference type="EMBL" id="QQZ50776.1"/>
    </source>
</evidence>
<gene>
    <name evidence="1" type="ORF">JKL49_05320</name>
</gene>
<reference evidence="1" key="1">
    <citation type="submission" date="2021-01" db="EMBL/GenBank/DDBJ databases">
        <title>Genome sequence of Phenylobacterium sp. 20VBR1 isolated from a valley glaceir, Ny-Alesund, Svalbard.</title>
        <authorList>
            <person name="Thomas F.A."/>
            <person name="Krishnan K.P."/>
            <person name="Sinha R.K."/>
        </authorList>
    </citation>
    <scope>NUCLEOTIDE SEQUENCE</scope>
    <source>
        <strain evidence="1">20VBR1</strain>
    </source>
</reference>
<name>A0A974S9E2_9CAUL</name>
<dbReference type="AlphaFoldDB" id="A0A974S9E2"/>
<proteinExistence type="predicted"/>
<dbReference type="EMBL" id="CP068570">
    <property type="protein sequence ID" value="QQZ50776.1"/>
    <property type="molecule type" value="Genomic_DNA"/>
</dbReference>